<evidence type="ECO:0008006" key="4">
    <source>
        <dbReference type="Google" id="ProtNLM"/>
    </source>
</evidence>
<protein>
    <recommendedName>
        <fullName evidence="4">3-methyladenine DNA glycosylase</fullName>
    </recommendedName>
</protein>
<name>A0ABQ1V9I5_9NOCA</name>
<reference evidence="3" key="1">
    <citation type="journal article" date="2019" name="Int. J. Syst. Evol. Microbiol.">
        <title>The Global Catalogue of Microorganisms (GCM) 10K type strain sequencing project: providing services to taxonomists for standard genome sequencing and annotation.</title>
        <authorList>
            <consortium name="The Broad Institute Genomics Platform"/>
            <consortium name="The Broad Institute Genome Sequencing Center for Infectious Disease"/>
            <person name="Wu L."/>
            <person name="Ma J."/>
        </authorList>
    </citation>
    <scope>NUCLEOTIDE SEQUENCE [LARGE SCALE GENOMIC DNA]</scope>
    <source>
        <strain evidence="3">CCM 7855</strain>
    </source>
</reference>
<keyword evidence="3" id="KW-1185">Reference proteome</keyword>
<dbReference type="EMBL" id="BMCS01000003">
    <property type="protein sequence ID" value="GGF43837.1"/>
    <property type="molecule type" value="Genomic_DNA"/>
</dbReference>
<feature type="region of interest" description="Disordered" evidence="1">
    <location>
        <begin position="1"/>
        <end position="20"/>
    </location>
</feature>
<comment type="caution">
    <text evidence="2">The sequence shown here is derived from an EMBL/GenBank/DDBJ whole genome shotgun (WGS) entry which is preliminary data.</text>
</comment>
<organism evidence="2 3">
    <name type="scientific">Williamsia phyllosphaerae</name>
    <dbReference type="NCBI Taxonomy" id="885042"/>
    <lineage>
        <taxon>Bacteria</taxon>
        <taxon>Bacillati</taxon>
        <taxon>Actinomycetota</taxon>
        <taxon>Actinomycetes</taxon>
        <taxon>Mycobacteriales</taxon>
        <taxon>Nocardiaceae</taxon>
        <taxon>Williamsia</taxon>
    </lineage>
</organism>
<sequence>MADQGLRVRLRATDTADRTERHRRRVGRLLDDHPVRTPDGSPHPVWDFLFRYYSHKPALLMRWHPGYGVDIDTPTEHADYPHYVPTADGDAVTVDPAYLQTRSRTVGFVDGLLRATADRPPRLNCFGMHEWAMVYRAPSSDIRHGTPLRLSPADTDAAVEASDLRCTHFDAFRFFTEPAGPRNLMPLTRQTQVDSEQPGCVHAGMDLYKWAYKLSPLIGSDLVVDALEVAFGLRELDMRASPYDFASLGLAPIAVETPAGRAEYVRLQVTLTDHAALIRRRLIDSCAGLIDRQPPC</sequence>
<accession>A0ABQ1V9I5</accession>
<proteinExistence type="predicted"/>
<feature type="compositionally biased region" description="Basic and acidic residues" evidence="1">
    <location>
        <begin position="11"/>
        <end position="20"/>
    </location>
</feature>
<dbReference type="Proteomes" id="UP000632454">
    <property type="component" value="Unassembled WGS sequence"/>
</dbReference>
<evidence type="ECO:0000313" key="3">
    <source>
        <dbReference type="Proteomes" id="UP000632454"/>
    </source>
</evidence>
<evidence type="ECO:0000256" key="1">
    <source>
        <dbReference type="SAM" id="MobiDB-lite"/>
    </source>
</evidence>
<gene>
    <name evidence="2" type="ORF">GCM10007298_44490</name>
</gene>
<evidence type="ECO:0000313" key="2">
    <source>
        <dbReference type="EMBL" id="GGF43837.1"/>
    </source>
</evidence>